<feature type="compositionally biased region" description="Low complexity" evidence="1">
    <location>
        <begin position="58"/>
        <end position="67"/>
    </location>
</feature>
<sequence>MTTQIAQLTDNLEEDGSRVPTPIASSHNARFSEASTVVSPPKDTNESNGALDDEDAVSPAAASTHESSASEDESPASAPEPSNAQFLLPLPTPSSSRSQSFSVPSDSHPDLAFIDLPLLPPDLASAEVTVAPDGSFVETSSGAAARELKRIYDQRYGVGKEVRSPYAITAFVNQHGKQMYRLGTRELSAPAATSADDSDIVPNRAKSQAVSSGTRDSHASAAPKAKRGSRMSVHSFLPPTMFNKTGSISITHPKPTNQVTHVEEGSRSPPVRKLRKTRSIPNMNGAEGSSDPSAQAAASNGRPHAHSVSSADAFRASAIVAELTRPGLLNQTFFQQFYRGTLFRPHHIVRVLLFL</sequence>
<gene>
    <name evidence="2" type="ORF">EIP91_009402</name>
</gene>
<feature type="compositionally biased region" description="Low complexity" evidence="1">
    <location>
        <begin position="93"/>
        <end position="107"/>
    </location>
</feature>
<keyword evidence="3" id="KW-1185">Reference proteome</keyword>
<name>A0A4R0R4C3_9APHY</name>
<dbReference type="Proteomes" id="UP000292702">
    <property type="component" value="Unassembled WGS sequence"/>
</dbReference>
<comment type="caution">
    <text evidence="2">The sequence shown here is derived from an EMBL/GenBank/DDBJ whole genome shotgun (WGS) entry which is preliminary data.</text>
</comment>
<dbReference type="AlphaFoldDB" id="A0A4R0R4C3"/>
<dbReference type="OrthoDB" id="10254377at2759"/>
<reference evidence="2 3" key="1">
    <citation type="submission" date="2018-11" db="EMBL/GenBank/DDBJ databases">
        <title>Genome assembly of Steccherinum ochraceum LE-BIN_3174, the white-rot fungus of the Steccherinaceae family (The Residual Polyporoid clade, Polyporales, Basidiomycota).</title>
        <authorList>
            <person name="Fedorova T.V."/>
            <person name="Glazunova O.A."/>
            <person name="Landesman E.O."/>
            <person name="Moiseenko K.V."/>
            <person name="Psurtseva N.V."/>
            <person name="Savinova O.S."/>
            <person name="Shakhova N.V."/>
            <person name="Tyazhelova T.V."/>
            <person name="Vasina D.V."/>
        </authorList>
    </citation>
    <scope>NUCLEOTIDE SEQUENCE [LARGE SCALE GENOMIC DNA]</scope>
    <source>
        <strain evidence="2 3">LE-BIN_3174</strain>
    </source>
</reference>
<evidence type="ECO:0000313" key="2">
    <source>
        <dbReference type="EMBL" id="TCD60853.1"/>
    </source>
</evidence>
<accession>A0A4R0R4C3</accession>
<dbReference type="EMBL" id="RWJN01000535">
    <property type="protein sequence ID" value="TCD60853.1"/>
    <property type="molecule type" value="Genomic_DNA"/>
</dbReference>
<feature type="region of interest" description="Disordered" evidence="1">
    <location>
        <begin position="191"/>
        <end position="309"/>
    </location>
</feature>
<proteinExistence type="predicted"/>
<feature type="compositionally biased region" description="Polar residues" evidence="1">
    <location>
        <begin position="242"/>
        <end position="260"/>
    </location>
</feature>
<organism evidence="2 3">
    <name type="scientific">Steccherinum ochraceum</name>
    <dbReference type="NCBI Taxonomy" id="92696"/>
    <lineage>
        <taxon>Eukaryota</taxon>
        <taxon>Fungi</taxon>
        <taxon>Dikarya</taxon>
        <taxon>Basidiomycota</taxon>
        <taxon>Agaricomycotina</taxon>
        <taxon>Agaricomycetes</taxon>
        <taxon>Polyporales</taxon>
        <taxon>Steccherinaceae</taxon>
        <taxon>Steccherinum</taxon>
    </lineage>
</organism>
<dbReference type="STRING" id="92696.A0A4R0R4C3"/>
<feature type="compositionally biased region" description="Polar residues" evidence="1">
    <location>
        <begin position="23"/>
        <end position="38"/>
    </location>
</feature>
<feature type="compositionally biased region" description="Polar residues" evidence="1">
    <location>
        <begin position="205"/>
        <end position="214"/>
    </location>
</feature>
<feature type="region of interest" description="Disordered" evidence="1">
    <location>
        <begin position="1"/>
        <end position="107"/>
    </location>
</feature>
<evidence type="ECO:0000313" key="3">
    <source>
        <dbReference type="Proteomes" id="UP000292702"/>
    </source>
</evidence>
<evidence type="ECO:0000256" key="1">
    <source>
        <dbReference type="SAM" id="MobiDB-lite"/>
    </source>
</evidence>
<feature type="compositionally biased region" description="Polar residues" evidence="1">
    <location>
        <begin position="1"/>
        <end position="10"/>
    </location>
</feature>
<protein>
    <submittedName>
        <fullName evidence="2">Uncharacterized protein</fullName>
    </submittedName>
</protein>